<dbReference type="InterPro" id="IPR039561">
    <property type="entry name" value="Peptidase_M15C"/>
</dbReference>
<gene>
    <name evidence="4" type="ORF">PLOB_00037995</name>
</gene>
<dbReference type="Gene3D" id="3.30.1380.10">
    <property type="match status" value="1"/>
</dbReference>
<evidence type="ECO:0000313" key="5">
    <source>
        <dbReference type="Proteomes" id="UP001159405"/>
    </source>
</evidence>
<organism evidence="4 5">
    <name type="scientific">Porites lobata</name>
    <dbReference type="NCBI Taxonomy" id="104759"/>
    <lineage>
        <taxon>Eukaryota</taxon>
        <taxon>Metazoa</taxon>
        <taxon>Cnidaria</taxon>
        <taxon>Anthozoa</taxon>
        <taxon>Hexacorallia</taxon>
        <taxon>Scleractinia</taxon>
        <taxon>Fungiina</taxon>
        <taxon>Poritidae</taxon>
        <taxon>Porites</taxon>
    </lineage>
</organism>
<reference evidence="4 5" key="1">
    <citation type="submission" date="2022-05" db="EMBL/GenBank/DDBJ databases">
        <authorList>
            <consortium name="Genoscope - CEA"/>
            <person name="William W."/>
        </authorList>
    </citation>
    <scope>NUCLEOTIDE SEQUENCE [LARGE SCALE GENOMIC DNA]</scope>
</reference>
<name>A0ABN8P6I2_9CNID</name>
<evidence type="ECO:0000259" key="3">
    <source>
        <dbReference type="Pfam" id="PF13539"/>
    </source>
</evidence>
<feature type="region of interest" description="Disordered" evidence="1">
    <location>
        <begin position="27"/>
        <end position="64"/>
    </location>
</feature>
<feature type="compositionally biased region" description="Acidic residues" evidence="1">
    <location>
        <begin position="47"/>
        <end position="64"/>
    </location>
</feature>
<keyword evidence="5" id="KW-1185">Reference proteome</keyword>
<dbReference type="Proteomes" id="UP001159405">
    <property type="component" value="Unassembled WGS sequence"/>
</dbReference>
<evidence type="ECO:0000256" key="2">
    <source>
        <dbReference type="SAM" id="SignalP"/>
    </source>
</evidence>
<comment type="caution">
    <text evidence="4">The sequence shown here is derived from an EMBL/GenBank/DDBJ whole genome shotgun (WGS) entry which is preliminary data.</text>
</comment>
<keyword evidence="2" id="KW-0732">Signal</keyword>
<feature type="domain" description="Peptidase M15C" evidence="3">
    <location>
        <begin position="197"/>
        <end position="259"/>
    </location>
</feature>
<dbReference type="Pfam" id="PF13539">
    <property type="entry name" value="Peptidase_M15_4"/>
    <property type="match status" value="1"/>
</dbReference>
<accession>A0ABN8P6I2</accession>
<evidence type="ECO:0000313" key="4">
    <source>
        <dbReference type="EMBL" id="CAH3135628.1"/>
    </source>
</evidence>
<dbReference type="SUPFAM" id="SSF55166">
    <property type="entry name" value="Hedgehog/DD-peptidase"/>
    <property type="match status" value="1"/>
</dbReference>
<evidence type="ECO:0000256" key="1">
    <source>
        <dbReference type="SAM" id="MobiDB-lite"/>
    </source>
</evidence>
<sequence>MGLEIWIAAVLLLGTAVEKYQDYETDDEAKGLLDDSEENGELKEVKDEEEILEDGPEEEEDLEDLVEDENVDVNAEGVVGEEEDAEDVVEGQENELDDLGDVDDLHVTEKAEGEDLEVDEEAMGAVEDGETKVSARRTSTCPLFDYKGSNFDPNGWDPFVRIENGFRQHAVNINRYAGECGVKLFIISSFRKRAIQARRSNHMVGRAIDVNLSWPGGFCNNACLGNEARLPSGPRCFIAKIRNDPSLRWGGDFNDPGHIDDNLNNRDPAAYDRLRDFLQPICSEVR</sequence>
<feature type="chain" id="PRO_5046255174" description="Peptidase M15C domain-containing protein" evidence="2">
    <location>
        <begin position="17"/>
        <end position="286"/>
    </location>
</feature>
<protein>
    <recommendedName>
        <fullName evidence="3">Peptidase M15C domain-containing protein</fullName>
    </recommendedName>
</protein>
<feature type="signal peptide" evidence="2">
    <location>
        <begin position="1"/>
        <end position="16"/>
    </location>
</feature>
<proteinExistence type="predicted"/>
<dbReference type="InterPro" id="IPR009045">
    <property type="entry name" value="Zn_M74/Hedgehog-like"/>
</dbReference>
<dbReference type="EMBL" id="CALNXK010000056">
    <property type="protein sequence ID" value="CAH3135628.1"/>
    <property type="molecule type" value="Genomic_DNA"/>
</dbReference>